<keyword evidence="2" id="KW-1185">Reference proteome</keyword>
<evidence type="ECO:0000313" key="1">
    <source>
        <dbReference type="EMBL" id="KAI3723722.1"/>
    </source>
</evidence>
<comment type="caution">
    <text evidence="1">The sequence shown here is derived from an EMBL/GenBank/DDBJ whole genome shotgun (WGS) entry which is preliminary data.</text>
</comment>
<sequence length="85" mass="9472">MAEDGRLGWYLIKAGFLTKLATGKDVIAKGGSFLEALVSRSKKPAEDGQLIILSGREKASQCYSCHPSDSRNYKFKSFSYLYNEE</sequence>
<accession>A0ACB9BNW6</accession>
<dbReference type="EMBL" id="CM042014">
    <property type="protein sequence ID" value="KAI3723722.1"/>
    <property type="molecule type" value="Genomic_DNA"/>
</dbReference>
<gene>
    <name evidence="1" type="ORF">L2E82_35479</name>
</gene>
<evidence type="ECO:0000313" key="2">
    <source>
        <dbReference type="Proteomes" id="UP001055811"/>
    </source>
</evidence>
<name>A0ACB9BNW6_CICIN</name>
<dbReference type="Proteomes" id="UP001055811">
    <property type="component" value="Linkage Group LG06"/>
</dbReference>
<proteinExistence type="predicted"/>
<reference evidence="2" key="1">
    <citation type="journal article" date="2022" name="Mol. Ecol. Resour.">
        <title>The genomes of chicory, endive, great burdock and yacon provide insights into Asteraceae palaeo-polyploidization history and plant inulin production.</title>
        <authorList>
            <person name="Fan W."/>
            <person name="Wang S."/>
            <person name="Wang H."/>
            <person name="Wang A."/>
            <person name="Jiang F."/>
            <person name="Liu H."/>
            <person name="Zhao H."/>
            <person name="Xu D."/>
            <person name="Zhang Y."/>
        </authorList>
    </citation>
    <scope>NUCLEOTIDE SEQUENCE [LARGE SCALE GENOMIC DNA]</scope>
    <source>
        <strain evidence="2">cv. Punajuju</strain>
    </source>
</reference>
<organism evidence="1 2">
    <name type="scientific">Cichorium intybus</name>
    <name type="common">Chicory</name>
    <dbReference type="NCBI Taxonomy" id="13427"/>
    <lineage>
        <taxon>Eukaryota</taxon>
        <taxon>Viridiplantae</taxon>
        <taxon>Streptophyta</taxon>
        <taxon>Embryophyta</taxon>
        <taxon>Tracheophyta</taxon>
        <taxon>Spermatophyta</taxon>
        <taxon>Magnoliopsida</taxon>
        <taxon>eudicotyledons</taxon>
        <taxon>Gunneridae</taxon>
        <taxon>Pentapetalae</taxon>
        <taxon>asterids</taxon>
        <taxon>campanulids</taxon>
        <taxon>Asterales</taxon>
        <taxon>Asteraceae</taxon>
        <taxon>Cichorioideae</taxon>
        <taxon>Cichorieae</taxon>
        <taxon>Cichoriinae</taxon>
        <taxon>Cichorium</taxon>
    </lineage>
</organism>
<reference evidence="1 2" key="2">
    <citation type="journal article" date="2022" name="Mol. Ecol. Resour.">
        <title>The genomes of chicory, endive, great burdock and yacon provide insights into Asteraceae paleo-polyploidization history and plant inulin production.</title>
        <authorList>
            <person name="Fan W."/>
            <person name="Wang S."/>
            <person name="Wang H."/>
            <person name="Wang A."/>
            <person name="Jiang F."/>
            <person name="Liu H."/>
            <person name="Zhao H."/>
            <person name="Xu D."/>
            <person name="Zhang Y."/>
        </authorList>
    </citation>
    <scope>NUCLEOTIDE SEQUENCE [LARGE SCALE GENOMIC DNA]</scope>
    <source>
        <strain evidence="2">cv. Punajuju</strain>
        <tissue evidence="1">Leaves</tissue>
    </source>
</reference>
<protein>
    <submittedName>
        <fullName evidence="1">Uncharacterized protein</fullName>
    </submittedName>
</protein>